<feature type="chain" id="PRO_5036366487" evidence="2">
    <location>
        <begin position="36"/>
        <end position="313"/>
    </location>
</feature>
<evidence type="ECO:0000313" key="5">
    <source>
        <dbReference type="Proteomes" id="UP000324748"/>
    </source>
</evidence>
<comment type="caution">
    <text evidence="3">The sequence shown here is derived from an EMBL/GenBank/DDBJ whole genome shotgun (WGS) entry which is preliminary data.</text>
</comment>
<feature type="compositionally biased region" description="Polar residues" evidence="1">
    <location>
        <begin position="271"/>
        <end position="280"/>
    </location>
</feature>
<keyword evidence="2" id="KW-0732">Signal</keyword>
<dbReference type="EMBL" id="VSWC01000027">
    <property type="protein sequence ID" value="KAA1110356.1"/>
    <property type="molecule type" value="Genomic_DNA"/>
</dbReference>
<reference evidence="5 6" key="1">
    <citation type="submission" date="2019-05" db="EMBL/GenBank/DDBJ databases">
        <title>Emergence of the Ug99 lineage of the wheat stem rust pathogen through somatic hybridization.</title>
        <authorList>
            <person name="Li F."/>
            <person name="Upadhyaya N.M."/>
            <person name="Sperschneider J."/>
            <person name="Matny O."/>
            <person name="Nguyen-Phuc H."/>
            <person name="Mago R."/>
            <person name="Raley C."/>
            <person name="Miller M.E."/>
            <person name="Silverstein K.A.T."/>
            <person name="Henningsen E."/>
            <person name="Hirsch C.D."/>
            <person name="Visser B."/>
            <person name="Pretorius Z.A."/>
            <person name="Steffenson B.J."/>
            <person name="Schwessinger B."/>
            <person name="Dodds P.N."/>
            <person name="Figueroa M."/>
        </authorList>
    </citation>
    <scope>NUCLEOTIDE SEQUENCE [LARGE SCALE GENOMIC DNA]</scope>
    <source>
        <strain evidence="3">21-0</strain>
        <strain evidence="4 6">Ug99</strain>
    </source>
</reference>
<evidence type="ECO:0000313" key="4">
    <source>
        <dbReference type="EMBL" id="KAA1134929.1"/>
    </source>
</evidence>
<keyword evidence="5" id="KW-1185">Reference proteome</keyword>
<dbReference type="AlphaFoldDB" id="A0A5B0QAN9"/>
<gene>
    <name evidence="3" type="ORF">PGT21_018866</name>
    <name evidence="4" type="ORF">PGTUg99_019159</name>
</gene>
<evidence type="ECO:0000313" key="6">
    <source>
        <dbReference type="Proteomes" id="UP000325313"/>
    </source>
</evidence>
<evidence type="ECO:0000313" key="3">
    <source>
        <dbReference type="EMBL" id="KAA1110356.1"/>
    </source>
</evidence>
<protein>
    <submittedName>
        <fullName evidence="3">Uncharacterized protein</fullName>
    </submittedName>
</protein>
<feature type="signal peptide" evidence="2">
    <location>
        <begin position="1"/>
        <end position="35"/>
    </location>
</feature>
<organism evidence="3 5">
    <name type="scientific">Puccinia graminis f. sp. tritici</name>
    <dbReference type="NCBI Taxonomy" id="56615"/>
    <lineage>
        <taxon>Eukaryota</taxon>
        <taxon>Fungi</taxon>
        <taxon>Dikarya</taxon>
        <taxon>Basidiomycota</taxon>
        <taxon>Pucciniomycotina</taxon>
        <taxon>Pucciniomycetes</taxon>
        <taxon>Pucciniales</taxon>
        <taxon>Pucciniaceae</taxon>
        <taxon>Puccinia</taxon>
    </lineage>
</organism>
<evidence type="ECO:0000256" key="1">
    <source>
        <dbReference type="SAM" id="MobiDB-lite"/>
    </source>
</evidence>
<dbReference type="Proteomes" id="UP000325313">
    <property type="component" value="Unassembled WGS sequence"/>
</dbReference>
<dbReference type="EMBL" id="VDEP01000044">
    <property type="protein sequence ID" value="KAA1134929.1"/>
    <property type="molecule type" value="Genomic_DNA"/>
</dbReference>
<sequence>MYNFVISHDFRGSKICCTFLALVLGLFLIDKPAHAAENQNSQSNLCLDPSLIQEAAKSNGLKDPTNPLHNTKSLTSSNNFLDFCRGARLTNGEQVPEGSCNPTPMGSIPSKQNMPSVRIIGPSPDAIIPPNADFDVDIFAHKIELGFFTSPSNTYYLAPQQLSSKGLIRGHTHIVIQRSVGRRVFETQETVFFKGVTNRTVNGQVKTPVKGGLPAGFYRISTLTAAMNHQPVVLPVAQRGAVDDAIYIRVGSSRRASKKRGGKKKSAEASDNASNTSNGVSDGASDDSSDEKKVGKSKHKKDRKACRAKKRKS</sequence>
<feature type="compositionally biased region" description="Basic residues" evidence="1">
    <location>
        <begin position="295"/>
        <end position="313"/>
    </location>
</feature>
<feature type="region of interest" description="Disordered" evidence="1">
    <location>
        <begin position="252"/>
        <end position="313"/>
    </location>
</feature>
<feature type="compositionally biased region" description="Basic residues" evidence="1">
    <location>
        <begin position="255"/>
        <end position="264"/>
    </location>
</feature>
<dbReference type="PANTHER" id="PTHR34587:SF2">
    <property type="entry name" value="G-PROTEIN COUPLED RECEPTORS FAMILY 1 PROFILE DOMAIN-CONTAINING PROTEIN"/>
    <property type="match status" value="1"/>
</dbReference>
<name>A0A5B0QAN9_PUCGR</name>
<dbReference type="PANTHER" id="PTHR34587">
    <property type="entry name" value="VWFA DOMAIN-CONTAINING PROTEIN"/>
    <property type="match status" value="1"/>
</dbReference>
<dbReference type="InterPro" id="IPR053216">
    <property type="entry name" value="Appressorial_penetr-assoc"/>
</dbReference>
<dbReference type="OrthoDB" id="2336871at2759"/>
<evidence type="ECO:0000256" key="2">
    <source>
        <dbReference type="SAM" id="SignalP"/>
    </source>
</evidence>
<dbReference type="Proteomes" id="UP000324748">
    <property type="component" value="Unassembled WGS sequence"/>
</dbReference>
<proteinExistence type="predicted"/>
<accession>A0A5B0QAN9</accession>